<organism evidence="1 2">
    <name type="scientific">Coemansia aciculifera</name>
    <dbReference type="NCBI Taxonomy" id="417176"/>
    <lineage>
        <taxon>Eukaryota</taxon>
        <taxon>Fungi</taxon>
        <taxon>Fungi incertae sedis</taxon>
        <taxon>Zoopagomycota</taxon>
        <taxon>Kickxellomycotina</taxon>
        <taxon>Kickxellomycetes</taxon>
        <taxon>Kickxellales</taxon>
        <taxon>Kickxellaceae</taxon>
        <taxon>Coemansia</taxon>
    </lineage>
</organism>
<accession>A0ACC1M0L2</accession>
<evidence type="ECO:0000313" key="2">
    <source>
        <dbReference type="Proteomes" id="UP001139981"/>
    </source>
</evidence>
<gene>
    <name evidence="1" type="primary">SPT20</name>
    <name evidence="1" type="ORF">IWW38_004062</name>
</gene>
<evidence type="ECO:0000313" key="1">
    <source>
        <dbReference type="EMBL" id="KAJ2890568.1"/>
    </source>
</evidence>
<proteinExistence type="predicted"/>
<name>A0ACC1M0L2_9FUNG</name>
<feature type="non-terminal residue" evidence="1">
    <location>
        <position position="702"/>
    </location>
</feature>
<dbReference type="Proteomes" id="UP001139981">
    <property type="component" value="Unassembled WGS sequence"/>
</dbReference>
<reference evidence="1" key="1">
    <citation type="submission" date="2022-07" db="EMBL/GenBank/DDBJ databases">
        <title>Phylogenomic reconstructions and comparative analyses of Kickxellomycotina fungi.</title>
        <authorList>
            <person name="Reynolds N.K."/>
            <person name="Stajich J.E."/>
            <person name="Barry K."/>
            <person name="Grigoriev I.V."/>
            <person name="Crous P."/>
            <person name="Smith M.E."/>
        </authorList>
    </citation>
    <scope>NUCLEOTIDE SEQUENCE</scope>
    <source>
        <strain evidence="1">CBS 190363</strain>
    </source>
</reference>
<keyword evidence="2" id="KW-1185">Reference proteome</keyword>
<protein>
    <submittedName>
        <fullName evidence="1">Transcription factor spt20</fullName>
    </submittedName>
</protein>
<dbReference type="EMBL" id="JANBVB010001298">
    <property type="protein sequence ID" value="KAJ2890568.1"/>
    <property type="molecule type" value="Genomic_DNA"/>
</dbReference>
<sequence>MSTSVASGNSLKPHNAQRDSVAHVPASRSMSPEIDDQDSIIDLEDELQQELENEMGASYDGLFDDDDDEEEEDAVGDLRSVAGRSDNDDVSDNESDDVDEVDADLFGSGLDSDDDQDEDIDFIFEDPPPVSSAPPKLTILESVDEEDSASDDEFEAVNVSPTQPLADLNVPTVPNMDQQQSTKSHVHVGDCHFLERFKDEEPSMIVHMFDSHFRFEGQEGVFLYNGTMRFFFDALNEGKIPVDLVDVLAELSCRYYEGCLIVEVRDYRRPAQETKTTKSHVSELLTSSGFGASSAYRLQQQLAAEAEAKKYSHKIPEPGAAAAMLASGGNTGAKIFKKVLRPTSETISIDLHVAREQSQIRLSESDMLEVEGKLLLAIEAPLDLDPDFQISRVANATRYIEFGHMLPRKRRKFNSAEIEAEQAEREEKLKLMTLMDDRVSRGDFIPNFSRVAQIGEWRHKKLLSDAEVYPAALPPAPPLPPGKRATAKRNRSQMSTFGDGRRVIRTLRFVQTINGRSSHTIFHVVELPGADGLQGIMRWGSLPDTSINGGTKVFSFADDEIMHMHIDNFKLLLNIESNRLIYDSAYPNGVPTAGPPPPQPLPPTISPRTSSNAAGPALANSGIGSSVAGSAAAALSPIAASSSATTSPDIAAKPSPAGKQKASVAKRGSRKNSPQPKQKKSSSASARPSAEPEASGGSSNSM</sequence>
<comment type="caution">
    <text evidence="1">The sequence shown here is derived from an EMBL/GenBank/DDBJ whole genome shotgun (WGS) entry which is preliminary data.</text>
</comment>